<evidence type="ECO:0000256" key="1">
    <source>
        <dbReference type="SAM" id="Coils"/>
    </source>
</evidence>
<reference evidence="4" key="1">
    <citation type="journal article" date="2013" name="J. Virol.">
        <title>New Insights into the Evolution of Entomopoxvirinae from the Complete Genome Sequences of Four Entomopoxviruses Infecting Adoxophyes honmai, Choristoneura biennis, Choristoneura rosaceana, and Mythimna separata.</title>
        <authorList>
            <person name="Theze J."/>
            <person name="Takatsuka J."/>
            <person name="Li Z."/>
            <person name="Gallais J."/>
            <person name="Doucet D."/>
            <person name="Arif B."/>
            <person name="Nakai M."/>
            <person name="Herniou E.A."/>
        </authorList>
    </citation>
    <scope>NUCLEOTIDE SEQUENCE</scope>
</reference>
<dbReference type="KEGG" id="vg:15613232"/>
<gene>
    <name evidence="4" type="ORF">CHBEV_242</name>
</gene>
<accession>A0A916KQ66</accession>
<evidence type="ECO:0000313" key="4">
    <source>
        <dbReference type="EMBL" id="CCU55810.1"/>
    </source>
</evidence>
<keyword evidence="5" id="KW-1185">Reference proteome</keyword>
<feature type="domain" description="MSV199" evidence="3">
    <location>
        <begin position="73"/>
        <end position="213"/>
    </location>
</feature>
<proteinExistence type="predicted"/>
<dbReference type="OrthoDB" id="5801at10239"/>
<sequence length="465" mass="56634">MNSIKYNDINIKIQNDKYNMKNVFNALHYDNYEEYFNDNDDNRYYSLKLLKKRFNDNEKEKELIEYLENNVLMDIFTFIKYNDYNINLGSWFKDIWYPLFEEKDILITNDILSFIYYFPEGGKPPPEIYKGFKKNLIDSLNNYNIKYIEIDHKHEFIINNEKTINEIKIIKSNNLSRKRWIILSVENFKLMIMRLNTKSAHHIREYYLLLEIILYKYIKYVNNFNNIIKNNELMKLKEENSNLQRFNMNMKNFIDNVKEKNKNGYIYIATSTRYAQINNFKLGHTNDLYSRQSNFNSSHIEQDMFYICFFDKVFDMHKTEKLLHEILDDFRDKKNKEMFVIHYTYLLDIVKLTIKNINEPFDYINNLIKNRLSEMYNLKPYIPEKININNDEIRLNELKQKIINILDEYIKNNNIKISRIDLLNKLDIENISRNKLWNFTKQIIGWVDSKTPIDINNIKILITYI</sequence>
<dbReference type="Pfam" id="PF10553">
    <property type="entry name" value="MSV199"/>
    <property type="match status" value="1"/>
</dbReference>
<evidence type="ECO:0000313" key="5">
    <source>
        <dbReference type="Proteomes" id="UP000792220"/>
    </source>
</evidence>
<organismHost>
    <name type="scientific">Choristoneura fumiferana</name>
    <name type="common">Spruce budworm moth</name>
    <name type="synonym">Archips fumiferana</name>
    <dbReference type="NCBI Taxonomy" id="7141"/>
</organismHost>
<dbReference type="GeneID" id="15613232"/>
<name>A0A916KQ66_CBEPV</name>
<dbReference type="Proteomes" id="UP000792220">
    <property type="component" value="Genome"/>
</dbReference>
<feature type="domain" description="Bacteriophage T5 Orf172 DNA-binding" evidence="2">
    <location>
        <begin position="264"/>
        <end position="351"/>
    </location>
</feature>
<organism evidence="4 5">
    <name type="scientific">Choristoneura biennis entomopoxvirus</name>
    <name type="common">CbEPV</name>
    <dbReference type="NCBI Taxonomy" id="10288"/>
    <lineage>
        <taxon>Viruses</taxon>
        <taxon>Varidnaviria</taxon>
        <taxon>Bamfordvirae</taxon>
        <taxon>Nucleocytoviricota</taxon>
        <taxon>Pokkesviricetes</taxon>
        <taxon>Chitovirales</taxon>
        <taxon>Poxviridae</taxon>
        <taxon>Entomopoxvirinae</taxon>
        <taxon>Betaentomopoxvirus</taxon>
        <taxon>Betaentomopoxvirus cbiennis</taxon>
    </lineage>
</organism>
<dbReference type="InterPro" id="IPR018879">
    <property type="entry name" value="MSV199_dom"/>
</dbReference>
<keyword evidence="1" id="KW-0175">Coiled coil</keyword>
<dbReference type="EMBL" id="HF679132">
    <property type="protein sequence ID" value="CCU55810.1"/>
    <property type="molecule type" value="Genomic_DNA"/>
</dbReference>
<dbReference type="InterPro" id="IPR018306">
    <property type="entry name" value="Phage_T5_Orf172_DNA-bd"/>
</dbReference>
<evidence type="ECO:0000259" key="3">
    <source>
        <dbReference type="Pfam" id="PF10553"/>
    </source>
</evidence>
<dbReference type="Pfam" id="PF10544">
    <property type="entry name" value="T5orf172"/>
    <property type="match status" value="1"/>
</dbReference>
<dbReference type="RefSeq" id="YP_008004312.1">
    <property type="nucleotide sequence ID" value="NC_021248.1"/>
</dbReference>
<protein>
    <submittedName>
        <fullName evidence="4">N1R/p28-like protein</fullName>
    </submittedName>
</protein>
<feature type="coiled-coil region" evidence="1">
    <location>
        <begin position="236"/>
        <end position="263"/>
    </location>
</feature>
<evidence type="ECO:0000259" key="2">
    <source>
        <dbReference type="Pfam" id="PF10544"/>
    </source>
</evidence>